<dbReference type="Pfam" id="PF07940">
    <property type="entry name" value="Hepar_II_III_C"/>
    <property type="match status" value="1"/>
</dbReference>
<gene>
    <name evidence="7" type="ORF">HMPREF1076_04078</name>
</gene>
<organism evidence="7 8">
    <name type="scientific">Parabacteroides goldsteinii CL02T12C30</name>
    <dbReference type="NCBI Taxonomy" id="999418"/>
    <lineage>
        <taxon>Bacteria</taxon>
        <taxon>Pseudomonadati</taxon>
        <taxon>Bacteroidota</taxon>
        <taxon>Bacteroidia</taxon>
        <taxon>Bacteroidales</taxon>
        <taxon>Tannerellaceae</taxon>
        <taxon>Parabacteroides</taxon>
    </lineage>
</organism>
<dbReference type="Proteomes" id="UP000006330">
    <property type="component" value="Unassembled WGS sequence"/>
</dbReference>
<feature type="domain" description="Heparinase II/III-like C-terminal" evidence="5">
    <location>
        <begin position="321"/>
        <end position="528"/>
    </location>
</feature>
<dbReference type="PANTHER" id="PTHR39210">
    <property type="entry name" value="HEPARIN-SULFATE LYASE"/>
    <property type="match status" value="1"/>
</dbReference>
<feature type="domain" description="Heparin-sulfate lyase N-terminal" evidence="6">
    <location>
        <begin position="89"/>
        <end position="297"/>
    </location>
</feature>
<dbReference type="GO" id="GO:0042597">
    <property type="term" value="C:periplasmic space"/>
    <property type="evidence" value="ECO:0007669"/>
    <property type="project" value="UniProtKB-SubCell"/>
</dbReference>
<dbReference type="HOGENOM" id="CLU_022012_3_0_10"/>
<dbReference type="EMBL" id="AGZO01000028">
    <property type="protein sequence ID" value="EKN10252.1"/>
    <property type="molecule type" value="Genomic_DNA"/>
</dbReference>
<keyword evidence="2" id="KW-0732">Signal</keyword>
<dbReference type="PANTHER" id="PTHR39210:SF1">
    <property type="entry name" value="HEPARIN-SULFATE LYASE"/>
    <property type="match status" value="1"/>
</dbReference>
<name>K5YAD2_9BACT</name>
<keyword evidence="3" id="KW-0574">Periplasm</keyword>
<accession>K5YAD2</accession>
<evidence type="ECO:0000313" key="8">
    <source>
        <dbReference type="Proteomes" id="UP000006330"/>
    </source>
</evidence>
<dbReference type="Pfam" id="PF16889">
    <property type="entry name" value="Hepar_II_III_N"/>
    <property type="match status" value="1"/>
</dbReference>
<evidence type="ECO:0000256" key="3">
    <source>
        <dbReference type="ARBA" id="ARBA00022764"/>
    </source>
</evidence>
<dbReference type="InterPro" id="IPR012480">
    <property type="entry name" value="Hepar_II_III_C"/>
</dbReference>
<evidence type="ECO:0000313" key="7">
    <source>
        <dbReference type="EMBL" id="EKN10252.1"/>
    </source>
</evidence>
<comment type="subcellular location">
    <subcellularLocation>
        <location evidence="1">Periplasm</location>
    </subcellularLocation>
</comment>
<protein>
    <submittedName>
        <fullName evidence="7">Uncharacterized protein</fullName>
    </submittedName>
</protein>
<sequence>MLKLNCQYIPNMNLLLYYHTLRHLKIKQIYFQIRHRLCRTRKKRTPGLSVQQKTGTPLLLSQWITKNRSLLPDCTFLFLNIKAPFIDWNNEQYGKLWTYNLNYMDYLLQPDIPVDEASGWINKFIDESSDNRTGWEAYPIALRGINWIKFISVNHLLISHADLIKWNASLYAQYWQLYHNLEFHLQGNHLLEDAYSLLWGGLYFREDKFYEKAIWLLAKELNEQILPDGAHYELSPMYHTILSDRLLDCINALKHNPRFEGQEFVLSFLKEKAQLMVGWLDAITYKDGTIPLLNDAAYNIAPTPQKLFVYARLLGISWTVRTLKESGYRKFISNTFEMILDVGNIGPDYIPGHAHADTFNYELRIDGKPFIIDSGISTYEKNVRRQYERETQAHNTVRVASQSSSNVWGGFRVAQRAKITYLKEERNSITARHNGFRQLGVEHQRRFNMKNREITIEDQLIPAKGAKGINYIHLHPDVTILSVNTDSVKTDRGTISFSGADKVWIESCEIAFEYNKLIPTKKICLAFTNQMQYTIRL</sequence>
<dbReference type="Gene3D" id="2.70.98.70">
    <property type="match status" value="1"/>
</dbReference>
<evidence type="ECO:0000256" key="2">
    <source>
        <dbReference type="ARBA" id="ARBA00022729"/>
    </source>
</evidence>
<evidence type="ECO:0000259" key="5">
    <source>
        <dbReference type="Pfam" id="PF07940"/>
    </source>
</evidence>
<evidence type="ECO:0000256" key="1">
    <source>
        <dbReference type="ARBA" id="ARBA00004418"/>
    </source>
</evidence>
<evidence type="ECO:0000256" key="4">
    <source>
        <dbReference type="ARBA" id="ARBA00023239"/>
    </source>
</evidence>
<dbReference type="AlphaFoldDB" id="K5YAD2"/>
<dbReference type="SUPFAM" id="SSF48230">
    <property type="entry name" value="Chondroitin AC/alginate lyase"/>
    <property type="match status" value="1"/>
</dbReference>
<dbReference type="GO" id="GO:0016829">
    <property type="term" value="F:lyase activity"/>
    <property type="evidence" value="ECO:0007669"/>
    <property type="project" value="UniProtKB-KW"/>
</dbReference>
<dbReference type="InterPro" id="IPR031680">
    <property type="entry name" value="Hepar_II_III_N"/>
</dbReference>
<keyword evidence="4" id="KW-0456">Lyase</keyword>
<evidence type="ECO:0000259" key="6">
    <source>
        <dbReference type="Pfam" id="PF16889"/>
    </source>
</evidence>
<dbReference type="InterPro" id="IPR008929">
    <property type="entry name" value="Chondroitin_lyas"/>
</dbReference>
<dbReference type="Gene3D" id="1.50.10.100">
    <property type="entry name" value="Chondroitin AC/alginate lyase"/>
    <property type="match status" value="1"/>
</dbReference>
<comment type="caution">
    <text evidence="7">The sequence shown here is derived from an EMBL/GenBank/DDBJ whole genome shotgun (WGS) entry which is preliminary data.</text>
</comment>
<reference evidence="7 8" key="1">
    <citation type="submission" date="2012-02" db="EMBL/GenBank/DDBJ databases">
        <title>The Genome Sequence of Parabacteroides goldsteinii CL02T12C30.</title>
        <authorList>
            <consortium name="The Broad Institute Genome Sequencing Platform"/>
            <person name="Earl A."/>
            <person name="Ward D."/>
            <person name="Feldgarden M."/>
            <person name="Gevers D."/>
            <person name="Zitomersky N.L."/>
            <person name="Coyne M.J."/>
            <person name="Comstock L.E."/>
            <person name="Young S.K."/>
            <person name="Zeng Q."/>
            <person name="Gargeya S."/>
            <person name="Fitzgerald M."/>
            <person name="Haas B."/>
            <person name="Abouelleil A."/>
            <person name="Alvarado L."/>
            <person name="Arachchi H.M."/>
            <person name="Berlin A."/>
            <person name="Chapman S.B."/>
            <person name="Gearin G."/>
            <person name="Goldberg J."/>
            <person name="Griggs A."/>
            <person name="Gujja S."/>
            <person name="Hansen M."/>
            <person name="Heiman D."/>
            <person name="Howarth C."/>
            <person name="Larimer J."/>
            <person name="Lui A."/>
            <person name="MacDonald P.J.P."/>
            <person name="McCowen C."/>
            <person name="Montmayeur A."/>
            <person name="Murphy C."/>
            <person name="Neiman D."/>
            <person name="Pearson M."/>
            <person name="Priest M."/>
            <person name="Roberts A."/>
            <person name="Saif S."/>
            <person name="Shea T."/>
            <person name="Sisk P."/>
            <person name="Stolte C."/>
            <person name="Sykes S."/>
            <person name="Wortman J."/>
            <person name="Nusbaum C."/>
            <person name="Birren B."/>
        </authorList>
    </citation>
    <scope>NUCLEOTIDE SEQUENCE [LARGE SCALE GENOMIC DNA]</scope>
    <source>
        <strain evidence="7 8">CL02T12C30</strain>
    </source>
</reference>
<proteinExistence type="predicted"/>
<dbReference type="PATRIC" id="fig|999418.3.peg.4155"/>